<evidence type="ECO:0000256" key="2">
    <source>
        <dbReference type="PIRSR" id="PIRSR015753-2"/>
    </source>
</evidence>
<feature type="binding site" evidence="2">
    <location>
        <position position="91"/>
    </location>
    <ligand>
        <name>glutathione</name>
        <dbReference type="ChEBI" id="CHEBI:57925"/>
    </ligand>
</feature>
<evidence type="ECO:0000259" key="4">
    <source>
        <dbReference type="PROSITE" id="PS50405"/>
    </source>
</evidence>
<dbReference type="PROSITE" id="PS50405">
    <property type="entry name" value="GST_CTER"/>
    <property type="match status" value="1"/>
</dbReference>
<sequence>MGVLIDGIWQEKDELPQEFGQSGEFRRVDSRFRDRISADGSTGFKAEAGRYHLYVAYGCPWAHRTLIFRALKKLEGAITVAYSTGMDSEGWGFGTRADLPESTPDPVNGFRHLHQAYTASEARYTGKVTVPTLWDTRTRRIVNNESSEIIRMLNSAFGGIAGDDTDFYPEPLRADIDRINALVYEKVNNGVYRCGFARTQAAYDAAYDTLFEALDELEARLGRQRYLMGRQITEADWRLFPTLVRFDVAYFPLFKCNRQRIADYPNLSGYMRELHQVPGIAGTVKPRHYIDNYWSIARLNPSRIIPRGTPVDYTLPHGRERL</sequence>
<dbReference type="GO" id="GO:0005737">
    <property type="term" value="C:cytoplasm"/>
    <property type="evidence" value="ECO:0007669"/>
    <property type="project" value="TreeGrafter"/>
</dbReference>
<feature type="binding site" evidence="2">
    <location>
        <begin position="145"/>
        <end position="146"/>
    </location>
    <ligand>
        <name>glutathione</name>
        <dbReference type="ChEBI" id="CHEBI:57925"/>
    </ligand>
</feature>
<dbReference type="InterPro" id="IPR010987">
    <property type="entry name" value="Glutathione-S-Trfase_C-like"/>
</dbReference>
<evidence type="ECO:0000313" key="6">
    <source>
        <dbReference type="Proteomes" id="UP000321638"/>
    </source>
</evidence>
<evidence type="ECO:0000256" key="1">
    <source>
        <dbReference type="PIRSR" id="PIRSR015753-1"/>
    </source>
</evidence>
<dbReference type="SUPFAM" id="SSF52833">
    <property type="entry name" value="Thioredoxin-like"/>
    <property type="match status" value="1"/>
</dbReference>
<dbReference type="EMBL" id="VDUZ01000006">
    <property type="protein sequence ID" value="TXL78846.1"/>
    <property type="molecule type" value="Genomic_DNA"/>
</dbReference>
<dbReference type="InterPro" id="IPR036249">
    <property type="entry name" value="Thioredoxin-like_sf"/>
</dbReference>
<organism evidence="5 6">
    <name type="scientific">Vineibacter terrae</name>
    <dbReference type="NCBI Taxonomy" id="2586908"/>
    <lineage>
        <taxon>Bacteria</taxon>
        <taxon>Pseudomonadati</taxon>
        <taxon>Pseudomonadota</taxon>
        <taxon>Alphaproteobacteria</taxon>
        <taxon>Hyphomicrobiales</taxon>
        <taxon>Vineibacter</taxon>
    </lineage>
</organism>
<gene>
    <name evidence="5" type="ORF">FHP25_07600</name>
</gene>
<dbReference type="Proteomes" id="UP000321638">
    <property type="component" value="Unassembled WGS sequence"/>
</dbReference>
<feature type="site" description="Lowers pKa of active site Cys" evidence="3">
    <location>
        <position position="293"/>
    </location>
</feature>
<dbReference type="SFLD" id="SFLDG01206">
    <property type="entry name" value="Xi.1"/>
    <property type="match status" value="1"/>
</dbReference>
<feature type="active site" description="Nucleophile" evidence="1">
    <location>
        <position position="59"/>
    </location>
</feature>
<dbReference type="AlphaFoldDB" id="A0A5C8PS83"/>
<feature type="binding site" evidence="2">
    <location>
        <begin position="127"/>
        <end position="130"/>
    </location>
    <ligand>
        <name>glutathione</name>
        <dbReference type="ChEBI" id="CHEBI:57925"/>
    </ligand>
</feature>
<dbReference type="Gene3D" id="1.20.1050.10">
    <property type="match status" value="1"/>
</dbReference>
<feature type="site" description="Lowers pKa of active site Cys" evidence="3">
    <location>
        <position position="250"/>
    </location>
</feature>
<dbReference type="OrthoDB" id="9769158at2"/>
<dbReference type="RefSeq" id="WP_147846319.1">
    <property type="nucleotide sequence ID" value="NZ_VDUZ01000006.1"/>
</dbReference>
<dbReference type="Pfam" id="PF13410">
    <property type="entry name" value="GST_C_2"/>
    <property type="match status" value="1"/>
</dbReference>
<dbReference type="InterPro" id="IPR036282">
    <property type="entry name" value="Glutathione-S-Trfase_C_sf"/>
</dbReference>
<feature type="domain" description="GST C-terminal" evidence="4">
    <location>
        <begin position="169"/>
        <end position="294"/>
    </location>
</feature>
<dbReference type="SFLD" id="SFLDG01148">
    <property type="entry name" value="Xi_(cytGST)"/>
    <property type="match status" value="1"/>
</dbReference>
<evidence type="ECO:0000313" key="5">
    <source>
        <dbReference type="EMBL" id="TXL78846.1"/>
    </source>
</evidence>
<protein>
    <submittedName>
        <fullName evidence="5">Glutathione S-transferase family protein</fullName>
    </submittedName>
</protein>
<comment type="caution">
    <text evidence="5">The sequence shown here is derived from an EMBL/GenBank/DDBJ whole genome shotgun (WGS) entry which is preliminary data.</text>
</comment>
<dbReference type="SUPFAM" id="SSF47616">
    <property type="entry name" value="GST C-terminal domain-like"/>
    <property type="match status" value="1"/>
</dbReference>
<keyword evidence="6" id="KW-1185">Reference proteome</keyword>
<name>A0A5C8PS83_9HYPH</name>
<keyword evidence="5" id="KW-0808">Transferase</keyword>
<dbReference type="GO" id="GO:0004364">
    <property type="term" value="F:glutathione transferase activity"/>
    <property type="evidence" value="ECO:0007669"/>
    <property type="project" value="InterPro"/>
</dbReference>
<dbReference type="InterPro" id="IPR040079">
    <property type="entry name" value="Glutathione_S-Trfase"/>
</dbReference>
<dbReference type="InterPro" id="IPR047047">
    <property type="entry name" value="GST_Omega-like_C"/>
</dbReference>
<accession>A0A5C8PS83</accession>
<dbReference type="PIRSF" id="PIRSF015753">
    <property type="entry name" value="GST"/>
    <property type="match status" value="1"/>
</dbReference>
<proteinExistence type="predicted"/>
<dbReference type="PANTHER" id="PTHR32419">
    <property type="entry name" value="GLUTATHIONYL-HYDROQUINONE REDUCTASE"/>
    <property type="match status" value="1"/>
</dbReference>
<dbReference type="PANTHER" id="PTHR32419:SF6">
    <property type="entry name" value="GLUTATHIONE S-TRANSFERASE OMEGA-LIKE 1-RELATED"/>
    <property type="match status" value="1"/>
</dbReference>
<dbReference type="Gene3D" id="3.40.30.10">
    <property type="entry name" value="Glutaredoxin"/>
    <property type="match status" value="1"/>
</dbReference>
<reference evidence="5 6" key="1">
    <citation type="submission" date="2019-06" db="EMBL/GenBank/DDBJ databases">
        <title>New taxonomy in bacterial strain CC-CFT640, isolated from vineyard.</title>
        <authorList>
            <person name="Lin S.-Y."/>
            <person name="Tsai C.-F."/>
            <person name="Young C.-C."/>
        </authorList>
    </citation>
    <scope>NUCLEOTIDE SEQUENCE [LARGE SCALE GENOMIC DNA]</scope>
    <source>
        <strain evidence="5 6">CC-CFT640</strain>
    </source>
</reference>
<dbReference type="CDD" id="cd03190">
    <property type="entry name" value="GST_C_Omega_like"/>
    <property type="match status" value="1"/>
</dbReference>
<dbReference type="InterPro" id="IPR016639">
    <property type="entry name" value="GST_Omega/GSH"/>
</dbReference>
<feature type="active site" description="Proton donor/acceptor" evidence="1">
    <location>
        <position position="192"/>
    </location>
</feature>
<dbReference type="SFLD" id="SFLDS00019">
    <property type="entry name" value="Glutathione_Transferase_(cytos"/>
    <property type="match status" value="1"/>
</dbReference>
<evidence type="ECO:0000256" key="3">
    <source>
        <dbReference type="PIRSR" id="PIRSR015753-3"/>
    </source>
</evidence>
<dbReference type="InterPro" id="IPR004045">
    <property type="entry name" value="Glutathione_S-Trfase_N"/>
</dbReference>
<dbReference type="Pfam" id="PF13409">
    <property type="entry name" value="GST_N_2"/>
    <property type="match status" value="1"/>
</dbReference>